<feature type="transmembrane region" description="Helical" evidence="9">
    <location>
        <begin position="20"/>
        <end position="40"/>
    </location>
</feature>
<reference evidence="10" key="1">
    <citation type="submission" date="2012-04" db="EMBL/GenBank/DDBJ databases">
        <authorList>
            <person name="Borisov I.G."/>
            <person name="Ivanikova N.V."/>
            <person name="Pinevich A.V."/>
        </authorList>
    </citation>
    <scope>NUCLEOTIDE SEQUENCE</scope>
    <source>
        <strain evidence="10">CALU 1027</strain>
    </source>
</reference>
<keyword evidence="5 9" id="KW-1133">Transmembrane helix</keyword>
<evidence type="ECO:0000256" key="9">
    <source>
        <dbReference type="SAM" id="Phobius"/>
    </source>
</evidence>
<keyword evidence="11" id="KW-1185">Reference proteome</keyword>
<evidence type="ECO:0008006" key="12">
    <source>
        <dbReference type="Google" id="ProtNLM"/>
    </source>
</evidence>
<dbReference type="InterPro" id="IPR044669">
    <property type="entry name" value="YneE/VCCN1/2-like"/>
</dbReference>
<evidence type="ECO:0000256" key="2">
    <source>
        <dbReference type="ARBA" id="ARBA00022448"/>
    </source>
</evidence>
<dbReference type="EMBL" id="AJTX02000010">
    <property type="protein sequence ID" value="KKI98102.1"/>
    <property type="molecule type" value="Genomic_DNA"/>
</dbReference>
<dbReference type="eggNOG" id="COG3781">
    <property type="taxonomic scope" value="Bacteria"/>
</dbReference>
<evidence type="ECO:0000256" key="1">
    <source>
        <dbReference type="ARBA" id="ARBA00004651"/>
    </source>
</evidence>
<comment type="subcellular location">
    <subcellularLocation>
        <location evidence="1">Cell membrane</location>
        <topology evidence="1">Multi-pass membrane protein</topology>
    </subcellularLocation>
</comment>
<proteinExistence type="inferred from homology"/>
<dbReference type="AlphaFoldDB" id="A0A0M2PSG2"/>
<evidence type="ECO:0000256" key="6">
    <source>
        <dbReference type="ARBA" id="ARBA00023065"/>
    </source>
</evidence>
<dbReference type="OrthoDB" id="445589at2"/>
<dbReference type="PANTHER" id="PTHR33281">
    <property type="entry name" value="UPF0187 PROTEIN YNEE"/>
    <property type="match status" value="1"/>
</dbReference>
<keyword evidence="6" id="KW-0406">Ion transport</keyword>
<comment type="similarity">
    <text evidence="8">Belongs to the anion channel-forming bestrophin (TC 1.A.46) family.</text>
</comment>
<dbReference type="GO" id="GO:0005254">
    <property type="term" value="F:chloride channel activity"/>
    <property type="evidence" value="ECO:0007669"/>
    <property type="project" value="InterPro"/>
</dbReference>
<dbReference type="RefSeq" id="WP_017713242.1">
    <property type="nucleotide sequence ID" value="NZ_KB235939.1"/>
</dbReference>
<name>A0A0M2PSG2_PROHO</name>
<accession>A0A0M2PSG2</accession>
<dbReference type="Pfam" id="PF25539">
    <property type="entry name" value="Bestrophin_2"/>
    <property type="match status" value="1"/>
</dbReference>
<evidence type="ECO:0000313" key="10">
    <source>
        <dbReference type="EMBL" id="KKI98102.1"/>
    </source>
</evidence>
<protein>
    <recommendedName>
        <fullName evidence="12">Bestrophin</fullName>
    </recommendedName>
</protein>
<evidence type="ECO:0000256" key="4">
    <source>
        <dbReference type="ARBA" id="ARBA00022692"/>
    </source>
</evidence>
<sequence length="302" mass="34099">MTADNRHWLNLILDIRGSVIPGIALQVLMIVLFSFLVTIADFKGIPVAQESLSNLIPELVLGLLLVFRTDTSYSRFWDGSGIISDIVDLSRSFARSIWVYVDTDNDAEAHEEKLNAMVVIGLFLAAVKQHLRYEKLDEPMGRLLKPEQIEELEKAGNMPIHMTQWLSVYLQKKYQENKISDILFSQLNDLLNKLTLSMGSCERILTTPLPRPYAIHLKHLLLLYFLLVPFKLVGTLHWLTPIAVGVIAFALLGIDEVGREIENPFGHDDDDLPLDQQAKELLMDIEEIVGRTVTLVPKDSAS</sequence>
<dbReference type="Proteomes" id="UP000034681">
    <property type="component" value="Unassembled WGS sequence"/>
</dbReference>
<keyword evidence="7 9" id="KW-0472">Membrane</keyword>
<organism evidence="10 11">
    <name type="scientific">Prochlorothrix hollandica PCC 9006 = CALU 1027</name>
    <dbReference type="NCBI Taxonomy" id="317619"/>
    <lineage>
        <taxon>Bacteria</taxon>
        <taxon>Bacillati</taxon>
        <taxon>Cyanobacteriota</taxon>
        <taxon>Cyanophyceae</taxon>
        <taxon>Prochlorotrichales</taxon>
        <taxon>Prochlorotrichaceae</taxon>
        <taxon>Prochlorothrix</taxon>
    </lineage>
</organism>
<dbReference type="PANTHER" id="PTHR33281:SF19">
    <property type="entry name" value="VOLTAGE-DEPENDENT ANION CHANNEL-FORMING PROTEIN YNEE"/>
    <property type="match status" value="1"/>
</dbReference>
<keyword evidence="4 9" id="KW-0812">Transmembrane</keyword>
<comment type="caution">
    <text evidence="10">The sequence shown here is derived from an EMBL/GenBank/DDBJ whole genome shotgun (WGS) entry which is preliminary data.</text>
</comment>
<evidence type="ECO:0000313" key="11">
    <source>
        <dbReference type="Proteomes" id="UP000034681"/>
    </source>
</evidence>
<evidence type="ECO:0000256" key="8">
    <source>
        <dbReference type="ARBA" id="ARBA00034708"/>
    </source>
</evidence>
<evidence type="ECO:0000256" key="7">
    <source>
        <dbReference type="ARBA" id="ARBA00023136"/>
    </source>
</evidence>
<evidence type="ECO:0000256" key="3">
    <source>
        <dbReference type="ARBA" id="ARBA00022475"/>
    </source>
</evidence>
<keyword evidence="3" id="KW-1003">Cell membrane</keyword>
<evidence type="ECO:0000256" key="5">
    <source>
        <dbReference type="ARBA" id="ARBA00022989"/>
    </source>
</evidence>
<dbReference type="GO" id="GO:0005886">
    <property type="term" value="C:plasma membrane"/>
    <property type="evidence" value="ECO:0007669"/>
    <property type="project" value="UniProtKB-SubCell"/>
</dbReference>
<gene>
    <name evidence="10" type="ORF">PROH_20530</name>
</gene>
<keyword evidence="2" id="KW-0813">Transport</keyword>